<dbReference type="GO" id="GO:0004605">
    <property type="term" value="F:phosphatidate cytidylyltransferase activity"/>
    <property type="evidence" value="ECO:0007669"/>
    <property type="project" value="UniProtKB-EC"/>
</dbReference>
<evidence type="ECO:0000256" key="3">
    <source>
        <dbReference type="ARBA" id="ARBA00005119"/>
    </source>
</evidence>
<evidence type="ECO:0000256" key="4">
    <source>
        <dbReference type="ARBA" id="ARBA00005189"/>
    </source>
</evidence>
<keyword evidence="8" id="KW-1003">Cell membrane</keyword>
<evidence type="ECO:0000256" key="17">
    <source>
        <dbReference type="ARBA" id="ARBA00023264"/>
    </source>
</evidence>
<comment type="similarity">
    <text evidence="5 18">Belongs to the CDS family.</text>
</comment>
<dbReference type="RefSeq" id="WP_012991612.1">
    <property type="nucleotide sequence ID" value="NC_013894.1"/>
</dbReference>
<gene>
    <name evidence="20" type="ordered locus">Thal_0571</name>
</gene>
<accession>D3SPW8</accession>
<dbReference type="EMBL" id="CP001931">
    <property type="protein sequence ID" value="ADC89205.1"/>
    <property type="molecule type" value="Genomic_DNA"/>
</dbReference>
<dbReference type="Pfam" id="PF01148">
    <property type="entry name" value="CTP_transf_1"/>
    <property type="match status" value="1"/>
</dbReference>
<dbReference type="EC" id="2.7.7.41" evidence="6 18"/>
<dbReference type="HOGENOM" id="CLU_037294_2_1_0"/>
<dbReference type="Proteomes" id="UP000002043">
    <property type="component" value="Chromosome"/>
</dbReference>
<evidence type="ECO:0000256" key="2">
    <source>
        <dbReference type="ARBA" id="ARBA00004651"/>
    </source>
</evidence>
<feature type="transmembrane region" description="Helical" evidence="19">
    <location>
        <begin position="58"/>
        <end position="78"/>
    </location>
</feature>
<reference evidence="21" key="1">
    <citation type="journal article" date="2010" name="Stand. Genomic Sci.">
        <title>Complete genome sequence of Thermocrinis albus type strain (HI 11/12T).</title>
        <authorList>
            <person name="Wirth R."/>
            <person name="Sikorski J."/>
            <person name="Brambilla E."/>
            <person name="Misra M."/>
            <person name="Lapidus A."/>
            <person name="Copeland A."/>
            <person name="Nolan M."/>
            <person name="Lucas S."/>
            <person name="Chen F."/>
            <person name="Tice H."/>
            <person name="Cheng J.F."/>
            <person name="Han C."/>
            <person name="Detter J.C."/>
            <person name="Tapia R."/>
            <person name="Bruce D."/>
            <person name="Goodwin L."/>
            <person name="Pitluck S."/>
            <person name="Pati A."/>
            <person name="Anderson I."/>
            <person name="Ivanova N."/>
            <person name="Mavromatis K."/>
            <person name="Mikhailova N."/>
            <person name="Chen A."/>
            <person name="Palaniappan K."/>
            <person name="Bilek Y."/>
            <person name="Hader T."/>
            <person name="Land M."/>
            <person name="Hauser L."/>
            <person name="Chang Y.J."/>
            <person name="Jeffries C.D."/>
            <person name="Tindall B.J."/>
            <person name="Rohde M."/>
            <person name="Goker M."/>
            <person name="Bristow J."/>
            <person name="Eisen J.A."/>
            <person name="Markowitz V."/>
            <person name="Hugenholtz P."/>
            <person name="Kyrpides N.C."/>
            <person name="Klenk H.P."/>
        </authorList>
    </citation>
    <scope>NUCLEOTIDE SEQUENCE [LARGE SCALE GENOMIC DNA]</scope>
    <source>
        <strain evidence="21">DSM 14484 / JCM 11386 / HI 11/12</strain>
    </source>
</reference>
<evidence type="ECO:0000256" key="10">
    <source>
        <dbReference type="ARBA" id="ARBA00022679"/>
    </source>
</evidence>
<sequence>MFRSREGIGLSVGLVSILLSLLPWYLFLLPLTFLSWRISYEVARATGTRTASLLPPSVTLLSCMSQEVGLVSAFLLALVSGYRNWSLEEFYKALFLNMYAGYLLSYLYKVKLVGTVELLRLLLFVFVLDVASYYIGKKLGKRPFFPRLSPKKTWEGFLGGAVLSCLFSLIFLKVPLYVSAVLVLAGVSGDLFKSFIKRQVGIKDFSQLLGEHGGFTDRFDSLVFAAPLWYYWLKILAWRI</sequence>
<feature type="transmembrane region" description="Helical" evidence="19">
    <location>
        <begin position="156"/>
        <end position="172"/>
    </location>
</feature>
<protein>
    <recommendedName>
        <fullName evidence="7 18">Phosphatidate cytidylyltransferase</fullName>
        <ecNumber evidence="6 18">2.7.7.41</ecNumber>
    </recommendedName>
</protein>
<evidence type="ECO:0000256" key="12">
    <source>
        <dbReference type="ARBA" id="ARBA00022695"/>
    </source>
</evidence>
<comment type="pathway">
    <text evidence="3 18">Phospholipid metabolism; CDP-diacylglycerol biosynthesis; CDP-diacylglycerol from sn-glycerol 3-phosphate: step 3/3.</text>
</comment>
<keyword evidence="21" id="KW-1185">Reference proteome</keyword>
<comment type="subcellular location">
    <subcellularLocation>
        <location evidence="2">Cell membrane</location>
        <topology evidence="2">Multi-pass membrane protein</topology>
    </subcellularLocation>
</comment>
<feature type="transmembrane region" description="Helical" evidence="19">
    <location>
        <begin position="114"/>
        <end position="135"/>
    </location>
</feature>
<proteinExistence type="inferred from homology"/>
<organism evidence="20 21">
    <name type="scientific">Thermocrinis albus (strain DSM 14484 / JCM 11386 / HI 11/12)</name>
    <dbReference type="NCBI Taxonomy" id="638303"/>
    <lineage>
        <taxon>Bacteria</taxon>
        <taxon>Pseudomonadati</taxon>
        <taxon>Aquificota</taxon>
        <taxon>Aquificia</taxon>
        <taxon>Aquificales</taxon>
        <taxon>Aquificaceae</taxon>
        <taxon>Thermocrinis</taxon>
    </lineage>
</organism>
<keyword evidence="13 19" id="KW-1133">Transmembrane helix</keyword>
<dbReference type="KEGG" id="tal:Thal_0571"/>
<evidence type="ECO:0000256" key="6">
    <source>
        <dbReference type="ARBA" id="ARBA00012487"/>
    </source>
</evidence>
<evidence type="ECO:0000256" key="8">
    <source>
        <dbReference type="ARBA" id="ARBA00022475"/>
    </source>
</evidence>
<evidence type="ECO:0000256" key="15">
    <source>
        <dbReference type="ARBA" id="ARBA00023136"/>
    </source>
</evidence>
<evidence type="ECO:0000256" key="9">
    <source>
        <dbReference type="ARBA" id="ARBA00022516"/>
    </source>
</evidence>
<dbReference type="PANTHER" id="PTHR46382">
    <property type="entry name" value="PHOSPHATIDATE CYTIDYLYLTRANSFERASE"/>
    <property type="match status" value="1"/>
</dbReference>
<evidence type="ECO:0000256" key="7">
    <source>
        <dbReference type="ARBA" id="ARBA00019373"/>
    </source>
</evidence>
<dbReference type="GO" id="GO:0016024">
    <property type="term" value="P:CDP-diacylglycerol biosynthetic process"/>
    <property type="evidence" value="ECO:0007669"/>
    <property type="project" value="UniProtKB-UniPathway"/>
</dbReference>
<dbReference type="eggNOG" id="COG0575">
    <property type="taxonomic scope" value="Bacteria"/>
</dbReference>
<comment type="pathway">
    <text evidence="4">Lipid metabolism.</text>
</comment>
<dbReference type="UniPathway" id="UPA00557">
    <property type="reaction ID" value="UER00614"/>
</dbReference>
<dbReference type="PROSITE" id="PS01315">
    <property type="entry name" value="CDS"/>
    <property type="match status" value="1"/>
</dbReference>
<evidence type="ECO:0000313" key="21">
    <source>
        <dbReference type="Proteomes" id="UP000002043"/>
    </source>
</evidence>
<evidence type="ECO:0000256" key="11">
    <source>
        <dbReference type="ARBA" id="ARBA00022692"/>
    </source>
</evidence>
<evidence type="ECO:0000313" key="20">
    <source>
        <dbReference type="EMBL" id="ADC89205.1"/>
    </source>
</evidence>
<evidence type="ECO:0000256" key="1">
    <source>
        <dbReference type="ARBA" id="ARBA00001698"/>
    </source>
</evidence>
<keyword evidence="11 18" id="KW-0812">Transmembrane</keyword>
<dbReference type="STRING" id="638303.Thal_0571"/>
<dbReference type="InterPro" id="IPR000374">
    <property type="entry name" value="PC_trans"/>
</dbReference>
<evidence type="ECO:0000256" key="13">
    <source>
        <dbReference type="ARBA" id="ARBA00022989"/>
    </source>
</evidence>
<evidence type="ECO:0000256" key="18">
    <source>
        <dbReference type="RuleBase" id="RU003938"/>
    </source>
</evidence>
<dbReference type="AlphaFoldDB" id="D3SPW8"/>
<evidence type="ECO:0000256" key="16">
    <source>
        <dbReference type="ARBA" id="ARBA00023209"/>
    </source>
</evidence>
<keyword evidence="9" id="KW-0444">Lipid biosynthesis</keyword>
<dbReference type="PANTHER" id="PTHR46382:SF1">
    <property type="entry name" value="PHOSPHATIDATE CYTIDYLYLTRANSFERASE"/>
    <property type="match status" value="1"/>
</dbReference>
<comment type="catalytic activity">
    <reaction evidence="1 18">
        <text>a 1,2-diacyl-sn-glycero-3-phosphate + CTP + H(+) = a CDP-1,2-diacyl-sn-glycerol + diphosphate</text>
        <dbReference type="Rhea" id="RHEA:16229"/>
        <dbReference type="ChEBI" id="CHEBI:15378"/>
        <dbReference type="ChEBI" id="CHEBI:33019"/>
        <dbReference type="ChEBI" id="CHEBI:37563"/>
        <dbReference type="ChEBI" id="CHEBI:58332"/>
        <dbReference type="ChEBI" id="CHEBI:58608"/>
        <dbReference type="EC" id="2.7.7.41"/>
    </reaction>
</comment>
<evidence type="ECO:0000256" key="19">
    <source>
        <dbReference type="SAM" id="Phobius"/>
    </source>
</evidence>
<keyword evidence="17" id="KW-1208">Phospholipid metabolism</keyword>
<dbReference type="GO" id="GO:0005886">
    <property type="term" value="C:plasma membrane"/>
    <property type="evidence" value="ECO:0007669"/>
    <property type="project" value="UniProtKB-SubCell"/>
</dbReference>
<evidence type="ECO:0000256" key="14">
    <source>
        <dbReference type="ARBA" id="ARBA00023098"/>
    </source>
</evidence>
<keyword evidence="15 19" id="KW-0472">Membrane</keyword>
<feature type="transmembrane region" description="Helical" evidence="19">
    <location>
        <begin position="12"/>
        <end position="38"/>
    </location>
</feature>
<keyword evidence="16" id="KW-0594">Phospholipid biosynthesis</keyword>
<evidence type="ECO:0000256" key="5">
    <source>
        <dbReference type="ARBA" id="ARBA00010185"/>
    </source>
</evidence>
<feature type="transmembrane region" description="Helical" evidence="19">
    <location>
        <begin position="90"/>
        <end position="108"/>
    </location>
</feature>
<name>D3SPW8_THEAH</name>
<keyword evidence="12 18" id="KW-0548">Nucleotidyltransferase</keyword>
<keyword evidence="10 18" id="KW-0808">Transferase</keyword>
<keyword evidence="14" id="KW-0443">Lipid metabolism</keyword>